<dbReference type="InterPro" id="IPR017896">
    <property type="entry name" value="4Fe4S_Fe-S-bd"/>
</dbReference>
<evidence type="ECO:0000259" key="5">
    <source>
        <dbReference type="PROSITE" id="PS51379"/>
    </source>
</evidence>
<feature type="domain" description="4Fe-4S ferredoxin-type" evidence="5">
    <location>
        <begin position="14"/>
        <end position="43"/>
    </location>
</feature>
<gene>
    <name evidence="6" type="ORF">CE91St30_03460</name>
</gene>
<dbReference type="PROSITE" id="PS51379">
    <property type="entry name" value="4FE4S_FER_2"/>
    <property type="match status" value="2"/>
</dbReference>
<keyword evidence="3" id="KW-0408">Iron</keyword>
<dbReference type="Gene3D" id="3.30.70.20">
    <property type="match status" value="1"/>
</dbReference>
<keyword evidence="2" id="KW-0479">Metal-binding</keyword>
<protein>
    <recommendedName>
        <fullName evidence="5">4Fe-4S ferredoxin-type domain-containing protein</fullName>
    </recommendedName>
</protein>
<feature type="domain" description="4Fe-4S ferredoxin-type" evidence="5">
    <location>
        <begin position="45"/>
        <end position="75"/>
    </location>
</feature>
<dbReference type="PANTHER" id="PTHR43687">
    <property type="entry name" value="ADENYLYLSULFATE REDUCTASE, BETA SUBUNIT"/>
    <property type="match status" value="1"/>
</dbReference>
<dbReference type="Pfam" id="PF12838">
    <property type="entry name" value="Fer4_7"/>
    <property type="match status" value="1"/>
</dbReference>
<dbReference type="PROSITE" id="PS00198">
    <property type="entry name" value="4FE4S_FER_1"/>
    <property type="match status" value="2"/>
</dbReference>
<keyword evidence="4" id="KW-0411">Iron-sulfur</keyword>
<evidence type="ECO:0000256" key="2">
    <source>
        <dbReference type="ARBA" id="ARBA00022723"/>
    </source>
</evidence>
<dbReference type="RefSeq" id="WP_180995166.1">
    <property type="nucleotide sequence ID" value="NZ_AP025564.1"/>
</dbReference>
<evidence type="ECO:0000256" key="4">
    <source>
        <dbReference type="ARBA" id="ARBA00023014"/>
    </source>
</evidence>
<dbReference type="SUPFAM" id="SSF54862">
    <property type="entry name" value="4Fe-4S ferredoxins"/>
    <property type="match status" value="1"/>
</dbReference>
<reference evidence="6 7" key="1">
    <citation type="submission" date="2022-01" db="EMBL/GenBank/DDBJ databases">
        <title>Novel bile acid biosynthetic pathways are enriched in the microbiome of centenarians.</title>
        <authorList>
            <person name="Sato Y."/>
            <person name="Atarashi K."/>
            <person name="Plichta R.D."/>
            <person name="Arai Y."/>
            <person name="Sasajima S."/>
            <person name="Kearney M.S."/>
            <person name="Suda W."/>
            <person name="Takeshita K."/>
            <person name="Sasaki T."/>
            <person name="Okamoto S."/>
            <person name="Skelly N.A."/>
            <person name="Okamura Y."/>
            <person name="Vlamakis H."/>
            <person name="Li Y."/>
            <person name="Tanoue T."/>
            <person name="Takei H."/>
            <person name="Nittono H."/>
            <person name="Narushima S."/>
            <person name="Irie J."/>
            <person name="Itoh H."/>
            <person name="Moriya K."/>
            <person name="Sugiura Y."/>
            <person name="Suematsu M."/>
            <person name="Moritoki N."/>
            <person name="Shibata S."/>
            <person name="Littman R.D."/>
            <person name="Fischbach A.M."/>
            <person name="Uwamino Y."/>
            <person name="Inoue T."/>
            <person name="Honda A."/>
            <person name="Hattori M."/>
            <person name="Murai T."/>
            <person name="Xavier J.R."/>
            <person name="Hirose N."/>
            <person name="Honda K."/>
        </authorList>
    </citation>
    <scope>NUCLEOTIDE SEQUENCE [LARGE SCALE GENOMIC DNA]</scope>
    <source>
        <strain evidence="6 7">CE91-St30</strain>
    </source>
</reference>
<evidence type="ECO:0000313" key="6">
    <source>
        <dbReference type="EMBL" id="BDE95013.1"/>
    </source>
</evidence>
<dbReference type="EMBL" id="AP025564">
    <property type="protein sequence ID" value="BDE95013.1"/>
    <property type="molecule type" value="Genomic_DNA"/>
</dbReference>
<evidence type="ECO:0000313" key="7">
    <source>
        <dbReference type="Proteomes" id="UP001320544"/>
    </source>
</evidence>
<dbReference type="Proteomes" id="UP001320544">
    <property type="component" value="Chromosome"/>
</dbReference>
<proteinExistence type="predicted"/>
<organism evidence="6 7">
    <name type="scientific">Raoultibacter timonensis</name>
    <dbReference type="NCBI Taxonomy" id="1907662"/>
    <lineage>
        <taxon>Bacteria</taxon>
        <taxon>Bacillati</taxon>
        <taxon>Actinomycetota</taxon>
        <taxon>Coriobacteriia</taxon>
        <taxon>Eggerthellales</taxon>
        <taxon>Eggerthellaceae</taxon>
        <taxon>Raoultibacter</taxon>
    </lineage>
</organism>
<keyword evidence="1" id="KW-0004">4Fe-4S</keyword>
<dbReference type="InterPro" id="IPR050572">
    <property type="entry name" value="Fe-S_Ferredoxin"/>
</dbReference>
<keyword evidence="7" id="KW-1185">Reference proteome</keyword>
<evidence type="ECO:0000256" key="1">
    <source>
        <dbReference type="ARBA" id="ARBA00022485"/>
    </source>
</evidence>
<name>A0ABN6MAG6_9ACTN</name>
<dbReference type="PANTHER" id="PTHR43687:SF1">
    <property type="entry name" value="FERREDOXIN III"/>
    <property type="match status" value="1"/>
</dbReference>
<evidence type="ECO:0000256" key="3">
    <source>
        <dbReference type="ARBA" id="ARBA00023004"/>
    </source>
</evidence>
<sequence>MAAPIACVDRWYLRELQIDARACIGCGLCASLCPSDVLEIDGECGTVRVALREACELCYRCESACPVGAVRFAHVACARKKTSRAPGAAPGQIL</sequence>
<accession>A0ABN6MAG6</accession>
<dbReference type="InterPro" id="IPR017900">
    <property type="entry name" value="4Fe4S_Fe_S_CS"/>
</dbReference>